<dbReference type="Proteomes" id="UP000824229">
    <property type="component" value="Unassembled WGS sequence"/>
</dbReference>
<keyword evidence="1" id="KW-1133">Transmembrane helix</keyword>
<dbReference type="SUPFAM" id="SSF69304">
    <property type="entry name" value="Tricorn protease N-terminal domain"/>
    <property type="match status" value="1"/>
</dbReference>
<reference evidence="2" key="1">
    <citation type="journal article" date="2021" name="PeerJ">
        <title>Extensive microbial diversity within the chicken gut microbiome revealed by metagenomics and culture.</title>
        <authorList>
            <person name="Gilroy R."/>
            <person name="Ravi A."/>
            <person name="Getino M."/>
            <person name="Pursley I."/>
            <person name="Horton D.L."/>
            <person name="Alikhan N.F."/>
            <person name="Baker D."/>
            <person name="Gharbi K."/>
            <person name="Hall N."/>
            <person name="Watson M."/>
            <person name="Adriaenssens E.M."/>
            <person name="Foster-Nyarko E."/>
            <person name="Jarju S."/>
            <person name="Secka A."/>
            <person name="Antonio M."/>
            <person name="Oren A."/>
            <person name="Chaudhuri R.R."/>
            <person name="La Ragione R."/>
            <person name="Hildebrand F."/>
            <person name="Pallen M.J."/>
        </authorList>
    </citation>
    <scope>NUCLEOTIDE SEQUENCE</scope>
    <source>
        <strain evidence="2">B5-657</strain>
    </source>
</reference>
<organism evidence="2 3">
    <name type="scientific">Candidatus Cellulosilyticum pullistercoris</name>
    <dbReference type="NCBI Taxonomy" id="2838521"/>
    <lineage>
        <taxon>Bacteria</taxon>
        <taxon>Bacillati</taxon>
        <taxon>Bacillota</taxon>
        <taxon>Clostridia</taxon>
        <taxon>Lachnospirales</taxon>
        <taxon>Cellulosilyticaceae</taxon>
        <taxon>Cellulosilyticum</taxon>
    </lineage>
</organism>
<sequence length="394" mass="44603">MQSHLNKKGHKWTNGILIIITLMIVLYVAYVKGFISLGITKLVELEVTKELLTLDIKEKSTIGINEKQIYKVTSDGITSYNFEGEEIWSDTFSMGNFISVQRKPYIAVGSMQGNHIILFNEKGRQAEIITDHPIVYFSVNESGGIATIENENNSYTVSAYDTSGKKLCWRTTFISEDGYPIVAELSPDNKLLLISYVSVDEPQVVSRIIAIDVEDRETENVDNIKYGYKQTNNLIYDIEFISKNTWVSIGDKAIDWYDLEGNQKGTQNNLSAVFVPYLTKMTEHGLGYFPMIITEKPTQNVVHRQDELVYFNDIGAETFSINLDGGIEYFYADENGVTIQKANVFRGYDKLGNPFFEYTATTDVSKVIYIPSLKKGIAVNKENVLLLTPKKEKK</sequence>
<accession>A0A9E2KC30</accession>
<feature type="transmembrane region" description="Helical" evidence="1">
    <location>
        <begin position="12"/>
        <end position="30"/>
    </location>
</feature>
<protein>
    <submittedName>
        <fullName evidence="2">Uncharacterized protein</fullName>
    </submittedName>
</protein>
<dbReference type="InterPro" id="IPR043765">
    <property type="entry name" value="DUF5711"/>
</dbReference>
<evidence type="ECO:0000256" key="1">
    <source>
        <dbReference type="SAM" id="Phobius"/>
    </source>
</evidence>
<reference evidence="2" key="2">
    <citation type="submission" date="2021-04" db="EMBL/GenBank/DDBJ databases">
        <authorList>
            <person name="Gilroy R."/>
        </authorList>
    </citation>
    <scope>NUCLEOTIDE SEQUENCE</scope>
    <source>
        <strain evidence="2">B5-657</strain>
    </source>
</reference>
<name>A0A9E2KC30_9FIRM</name>
<evidence type="ECO:0000313" key="2">
    <source>
        <dbReference type="EMBL" id="MBU3804149.1"/>
    </source>
</evidence>
<gene>
    <name evidence="2" type="ORF">H9872_05260</name>
</gene>
<proteinExistence type="predicted"/>
<comment type="caution">
    <text evidence="2">The sequence shown here is derived from an EMBL/GenBank/DDBJ whole genome shotgun (WGS) entry which is preliminary data.</text>
</comment>
<keyword evidence="1" id="KW-0472">Membrane</keyword>
<keyword evidence="1" id="KW-0812">Transmembrane</keyword>
<dbReference type="Pfam" id="PF18975">
    <property type="entry name" value="DUF5711"/>
    <property type="match status" value="1"/>
</dbReference>
<evidence type="ECO:0000313" key="3">
    <source>
        <dbReference type="Proteomes" id="UP000824229"/>
    </source>
</evidence>
<dbReference type="AlphaFoldDB" id="A0A9E2KC30"/>
<dbReference type="EMBL" id="JAHLFQ010000117">
    <property type="protein sequence ID" value="MBU3804149.1"/>
    <property type="molecule type" value="Genomic_DNA"/>
</dbReference>